<dbReference type="Gene3D" id="1.10.10.10">
    <property type="entry name" value="Winged helix-like DNA-binding domain superfamily/Winged helix DNA-binding domain"/>
    <property type="match status" value="1"/>
</dbReference>
<keyword evidence="2" id="KW-0238">DNA-binding</keyword>
<organism evidence="7 8">
    <name type="scientific">Xanthocytophaga agilis</name>
    <dbReference type="NCBI Taxonomy" id="3048010"/>
    <lineage>
        <taxon>Bacteria</taxon>
        <taxon>Pseudomonadati</taxon>
        <taxon>Bacteroidota</taxon>
        <taxon>Cytophagia</taxon>
        <taxon>Cytophagales</taxon>
        <taxon>Rhodocytophagaceae</taxon>
        <taxon>Xanthocytophaga</taxon>
    </lineage>
</organism>
<dbReference type="SMART" id="SM00421">
    <property type="entry name" value="HTH_LUXR"/>
    <property type="match status" value="1"/>
</dbReference>
<reference evidence="7" key="1">
    <citation type="submission" date="2023-05" db="EMBL/GenBank/DDBJ databases">
        <authorList>
            <person name="Zhang X."/>
        </authorList>
    </citation>
    <scope>NUCLEOTIDE SEQUENCE</scope>
    <source>
        <strain evidence="7">BD1B2-1</strain>
    </source>
</reference>
<dbReference type="InterPro" id="IPR001789">
    <property type="entry name" value="Sig_transdc_resp-reg_receiver"/>
</dbReference>
<dbReference type="PANTHER" id="PTHR43214:SF41">
    <property type="entry name" value="NITRATE_NITRITE RESPONSE REGULATOR PROTEIN NARP"/>
    <property type="match status" value="1"/>
</dbReference>
<dbReference type="GO" id="GO:0003677">
    <property type="term" value="F:DNA binding"/>
    <property type="evidence" value="ECO:0007669"/>
    <property type="project" value="UniProtKB-KW"/>
</dbReference>
<dbReference type="SUPFAM" id="SSF52172">
    <property type="entry name" value="CheY-like"/>
    <property type="match status" value="1"/>
</dbReference>
<dbReference type="RefSeq" id="WP_314517095.1">
    <property type="nucleotide sequence ID" value="NZ_JASJOU010000015.1"/>
</dbReference>
<dbReference type="AlphaFoldDB" id="A0AAE3RCP9"/>
<protein>
    <submittedName>
        <fullName evidence="7">Response regulator transcription factor</fullName>
    </submittedName>
</protein>
<evidence type="ECO:0000256" key="2">
    <source>
        <dbReference type="ARBA" id="ARBA00023125"/>
    </source>
</evidence>
<proteinExistence type="predicted"/>
<dbReference type="Proteomes" id="UP001232063">
    <property type="component" value="Unassembled WGS sequence"/>
</dbReference>
<evidence type="ECO:0000256" key="1">
    <source>
        <dbReference type="ARBA" id="ARBA00023015"/>
    </source>
</evidence>
<feature type="modified residue" description="4-aspartylphosphate" evidence="4">
    <location>
        <position position="60"/>
    </location>
</feature>
<accession>A0AAE3RCP9</accession>
<keyword evidence="3" id="KW-0804">Transcription</keyword>
<evidence type="ECO:0000256" key="3">
    <source>
        <dbReference type="ARBA" id="ARBA00023163"/>
    </source>
</evidence>
<dbReference type="GO" id="GO:0006355">
    <property type="term" value="P:regulation of DNA-templated transcription"/>
    <property type="evidence" value="ECO:0007669"/>
    <property type="project" value="InterPro"/>
</dbReference>
<keyword evidence="4" id="KW-0597">Phosphoprotein</keyword>
<evidence type="ECO:0000256" key="4">
    <source>
        <dbReference type="PROSITE-ProRule" id="PRU00169"/>
    </source>
</evidence>
<dbReference type="PROSITE" id="PS50110">
    <property type="entry name" value="RESPONSE_REGULATORY"/>
    <property type="match status" value="1"/>
</dbReference>
<evidence type="ECO:0000313" key="8">
    <source>
        <dbReference type="Proteomes" id="UP001232063"/>
    </source>
</evidence>
<feature type="domain" description="HTH luxR-type" evidence="5">
    <location>
        <begin position="147"/>
        <end position="212"/>
    </location>
</feature>
<keyword evidence="1" id="KW-0805">Transcription regulation</keyword>
<name>A0AAE3RCP9_9BACT</name>
<evidence type="ECO:0000259" key="6">
    <source>
        <dbReference type="PROSITE" id="PS50110"/>
    </source>
</evidence>
<comment type="caution">
    <text evidence="7">The sequence shown here is derived from an EMBL/GenBank/DDBJ whole genome shotgun (WGS) entry which is preliminary data.</text>
</comment>
<dbReference type="PROSITE" id="PS00622">
    <property type="entry name" value="HTH_LUXR_1"/>
    <property type="match status" value="1"/>
</dbReference>
<dbReference type="Gene3D" id="3.40.50.2300">
    <property type="match status" value="1"/>
</dbReference>
<dbReference type="InterPro" id="IPR036388">
    <property type="entry name" value="WH-like_DNA-bd_sf"/>
</dbReference>
<dbReference type="EMBL" id="JASJOU010000015">
    <property type="protein sequence ID" value="MDJ1505223.1"/>
    <property type="molecule type" value="Genomic_DNA"/>
</dbReference>
<dbReference type="Pfam" id="PF00196">
    <property type="entry name" value="GerE"/>
    <property type="match status" value="1"/>
</dbReference>
<dbReference type="InterPro" id="IPR039420">
    <property type="entry name" value="WalR-like"/>
</dbReference>
<gene>
    <name evidence="7" type="ORF">QNI22_31495</name>
</gene>
<dbReference type="InterPro" id="IPR000792">
    <property type="entry name" value="Tscrpt_reg_LuxR_C"/>
</dbReference>
<dbReference type="InterPro" id="IPR016032">
    <property type="entry name" value="Sig_transdc_resp-reg_C-effctor"/>
</dbReference>
<keyword evidence="8" id="KW-1185">Reference proteome</keyword>
<dbReference type="PANTHER" id="PTHR43214">
    <property type="entry name" value="TWO-COMPONENT RESPONSE REGULATOR"/>
    <property type="match status" value="1"/>
</dbReference>
<dbReference type="SMART" id="SM00448">
    <property type="entry name" value="REC"/>
    <property type="match status" value="1"/>
</dbReference>
<feature type="domain" description="Response regulatory" evidence="6">
    <location>
        <begin position="9"/>
        <end position="121"/>
    </location>
</feature>
<dbReference type="GO" id="GO:0000160">
    <property type="term" value="P:phosphorelay signal transduction system"/>
    <property type="evidence" value="ECO:0007669"/>
    <property type="project" value="InterPro"/>
</dbReference>
<evidence type="ECO:0000259" key="5">
    <source>
        <dbReference type="PROSITE" id="PS50043"/>
    </source>
</evidence>
<dbReference type="InterPro" id="IPR011006">
    <property type="entry name" value="CheY-like_superfamily"/>
</dbReference>
<sequence length="213" mass="24443">MQPSRQKIKCVIVDDTPIQLEILTEDLQKIPQIEILLATTDPVEAYSFLMDNQVDVAFLDIHMPVLTGMDIIEQFGNTINFIVITAYDDYGLKTHKYHGSIDFLLKPVSMDSLLNAVTKLSKRLEEQNALKNATRPWDHKLEETYKNFRSLYSLTDREEQITKLLTDGLSNKQIADKIFLAESTVAKHIQNIYKKSSVKSKFELIHKISQLNS</sequence>
<dbReference type="PRINTS" id="PR00038">
    <property type="entry name" value="HTHLUXR"/>
</dbReference>
<dbReference type="SUPFAM" id="SSF46894">
    <property type="entry name" value="C-terminal effector domain of the bipartite response regulators"/>
    <property type="match status" value="1"/>
</dbReference>
<dbReference type="Pfam" id="PF00072">
    <property type="entry name" value="Response_reg"/>
    <property type="match status" value="1"/>
</dbReference>
<dbReference type="PROSITE" id="PS50043">
    <property type="entry name" value="HTH_LUXR_2"/>
    <property type="match status" value="1"/>
</dbReference>
<dbReference type="CDD" id="cd06170">
    <property type="entry name" value="LuxR_C_like"/>
    <property type="match status" value="1"/>
</dbReference>
<evidence type="ECO:0000313" key="7">
    <source>
        <dbReference type="EMBL" id="MDJ1505223.1"/>
    </source>
</evidence>